<organism evidence="1 2">
    <name type="scientific">Araneus ventricosus</name>
    <name type="common">Orbweaver spider</name>
    <name type="synonym">Epeira ventricosa</name>
    <dbReference type="NCBI Taxonomy" id="182803"/>
    <lineage>
        <taxon>Eukaryota</taxon>
        <taxon>Metazoa</taxon>
        <taxon>Ecdysozoa</taxon>
        <taxon>Arthropoda</taxon>
        <taxon>Chelicerata</taxon>
        <taxon>Arachnida</taxon>
        <taxon>Araneae</taxon>
        <taxon>Araneomorphae</taxon>
        <taxon>Entelegynae</taxon>
        <taxon>Araneoidea</taxon>
        <taxon>Araneidae</taxon>
        <taxon>Araneus</taxon>
    </lineage>
</organism>
<comment type="caution">
    <text evidence="1">The sequence shown here is derived from an EMBL/GenBank/DDBJ whole genome shotgun (WGS) entry which is preliminary data.</text>
</comment>
<evidence type="ECO:0000313" key="1">
    <source>
        <dbReference type="EMBL" id="GBN54934.1"/>
    </source>
</evidence>
<evidence type="ECO:0000313" key="2">
    <source>
        <dbReference type="Proteomes" id="UP000499080"/>
    </source>
</evidence>
<name>A0A4Y2PUR7_ARAVE</name>
<dbReference type="AlphaFoldDB" id="A0A4Y2PUR7"/>
<accession>A0A4Y2PUR7</accession>
<sequence length="99" mass="11269">MQEKSISSWKCRDSISWTLYMHLPQTKFDTSPISGEVLSKSVRQSINNTLALREVHVRCSTVVTALQAAYCFSGIFTLAICPTQLHQALETIQYRFSLR</sequence>
<keyword evidence="2" id="KW-1185">Reference proteome</keyword>
<dbReference type="Proteomes" id="UP000499080">
    <property type="component" value="Unassembled WGS sequence"/>
</dbReference>
<protein>
    <submittedName>
        <fullName evidence="1">Uncharacterized protein</fullName>
    </submittedName>
</protein>
<proteinExistence type="predicted"/>
<gene>
    <name evidence="1" type="ORF">AVEN_227631_1</name>
</gene>
<reference evidence="1 2" key="1">
    <citation type="journal article" date="2019" name="Sci. Rep.">
        <title>Orb-weaving spider Araneus ventricosus genome elucidates the spidroin gene catalogue.</title>
        <authorList>
            <person name="Kono N."/>
            <person name="Nakamura H."/>
            <person name="Ohtoshi R."/>
            <person name="Moran D.A.P."/>
            <person name="Shinohara A."/>
            <person name="Yoshida Y."/>
            <person name="Fujiwara M."/>
            <person name="Mori M."/>
            <person name="Tomita M."/>
            <person name="Arakawa K."/>
        </authorList>
    </citation>
    <scope>NUCLEOTIDE SEQUENCE [LARGE SCALE GENOMIC DNA]</scope>
</reference>
<dbReference type="EMBL" id="BGPR01012180">
    <property type="protein sequence ID" value="GBN54934.1"/>
    <property type="molecule type" value="Genomic_DNA"/>
</dbReference>